<accession>A0A0R2JQC4</accession>
<protein>
    <recommendedName>
        <fullName evidence="1">ABM domain-containing protein</fullName>
    </recommendedName>
</protein>
<name>A0A0R2JQC4_9LACO</name>
<keyword evidence="3" id="KW-1185">Reference proteome</keyword>
<feature type="domain" description="ABM" evidence="1">
    <location>
        <begin position="78"/>
        <end position="134"/>
    </location>
</feature>
<evidence type="ECO:0000313" key="3">
    <source>
        <dbReference type="Proteomes" id="UP000051673"/>
    </source>
</evidence>
<dbReference type="RefSeq" id="WP_057788546.1">
    <property type="nucleotide sequence ID" value="NZ_JQCD01000030.1"/>
</dbReference>
<dbReference type="SUPFAM" id="SSF54909">
    <property type="entry name" value="Dimeric alpha+beta barrel"/>
    <property type="match status" value="1"/>
</dbReference>
<comment type="caution">
    <text evidence="2">The sequence shown here is derived from an EMBL/GenBank/DDBJ whole genome shotgun (WGS) entry which is preliminary data.</text>
</comment>
<dbReference type="Pfam" id="PF03992">
    <property type="entry name" value="ABM"/>
    <property type="match status" value="1"/>
</dbReference>
<evidence type="ECO:0000313" key="2">
    <source>
        <dbReference type="EMBL" id="KRN76317.1"/>
    </source>
</evidence>
<dbReference type="Proteomes" id="UP000051673">
    <property type="component" value="Unassembled WGS sequence"/>
</dbReference>
<dbReference type="InterPro" id="IPR011008">
    <property type="entry name" value="Dimeric_a/b-barrel"/>
</dbReference>
<dbReference type="STRING" id="1620.IV67_GL000893"/>
<gene>
    <name evidence="2" type="ORF">IV67_GL000893</name>
</gene>
<dbReference type="AlphaFoldDB" id="A0A0R2JQC4"/>
<evidence type="ECO:0000259" key="1">
    <source>
        <dbReference type="Pfam" id="PF03992"/>
    </source>
</evidence>
<dbReference type="EMBL" id="JQCD01000030">
    <property type="protein sequence ID" value="KRN76317.1"/>
    <property type="molecule type" value="Genomic_DNA"/>
</dbReference>
<reference evidence="2 3" key="1">
    <citation type="journal article" date="2015" name="Genome Announc.">
        <title>Expanding the biotechnology potential of lactobacilli through comparative genomics of 213 strains and associated genera.</title>
        <authorList>
            <person name="Sun Z."/>
            <person name="Harris H.M."/>
            <person name="McCann A."/>
            <person name="Guo C."/>
            <person name="Argimon S."/>
            <person name="Zhang W."/>
            <person name="Yang X."/>
            <person name="Jeffery I.B."/>
            <person name="Cooney J.C."/>
            <person name="Kagawa T.F."/>
            <person name="Liu W."/>
            <person name="Song Y."/>
            <person name="Salvetti E."/>
            <person name="Wrobel A."/>
            <person name="Rasinkangas P."/>
            <person name="Parkhill J."/>
            <person name="Rea M.C."/>
            <person name="O'Sullivan O."/>
            <person name="Ritari J."/>
            <person name="Douillard F.P."/>
            <person name="Paul Ross R."/>
            <person name="Yang R."/>
            <person name="Briner A.E."/>
            <person name="Felis G.E."/>
            <person name="de Vos W.M."/>
            <person name="Barrangou R."/>
            <person name="Klaenhammer T.R."/>
            <person name="Caufield P.W."/>
            <person name="Cui Y."/>
            <person name="Zhang H."/>
            <person name="O'Toole P.W."/>
        </authorList>
    </citation>
    <scope>NUCLEOTIDE SEQUENCE [LARGE SCALE GENOMIC DNA]</scope>
    <source>
        <strain evidence="2 3">DSM 20014</strain>
    </source>
</reference>
<organism evidence="2 3">
    <name type="scientific">Weissella minor</name>
    <dbReference type="NCBI Taxonomy" id="1620"/>
    <lineage>
        <taxon>Bacteria</taxon>
        <taxon>Bacillati</taxon>
        <taxon>Bacillota</taxon>
        <taxon>Bacilli</taxon>
        <taxon>Lactobacillales</taxon>
        <taxon>Lactobacillaceae</taxon>
        <taxon>Weissella</taxon>
    </lineage>
</organism>
<dbReference type="InterPro" id="IPR007138">
    <property type="entry name" value="ABM_dom"/>
</dbReference>
<dbReference type="PATRIC" id="fig|1620.3.peg.909"/>
<proteinExistence type="predicted"/>
<sequence>MTNYLHTTFGSQKVLQTIIEQHPHNELLLTVDDQDQTNFQLLEQLPSETSVFETPVSYQVLAADGAKEGIRGWLHFTFLTLPSEEQQAFIKQWSNYQNQKLASVEGLITSELLQRTDERNQFAIMTTWTVRDYYTIWDTASQGPLKKYTDLASRYNVRKRSYSPAAFTKQQLR</sequence>
<dbReference type="Gene3D" id="3.30.70.100">
    <property type="match status" value="1"/>
</dbReference>